<feature type="transmembrane region" description="Helical" evidence="7">
    <location>
        <begin position="160"/>
        <end position="182"/>
    </location>
</feature>
<protein>
    <recommendedName>
        <fullName evidence="8">Rhodopsin domain-containing protein</fullName>
    </recommendedName>
</protein>
<comment type="caution">
    <text evidence="9">The sequence shown here is derived from an EMBL/GenBank/DDBJ whole genome shotgun (WGS) entry which is preliminary data.</text>
</comment>
<dbReference type="Pfam" id="PF20684">
    <property type="entry name" value="Fung_rhodopsin"/>
    <property type="match status" value="1"/>
</dbReference>
<evidence type="ECO:0000256" key="3">
    <source>
        <dbReference type="ARBA" id="ARBA00022989"/>
    </source>
</evidence>
<evidence type="ECO:0000313" key="10">
    <source>
        <dbReference type="Proteomes" id="UP001583280"/>
    </source>
</evidence>
<evidence type="ECO:0000256" key="2">
    <source>
        <dbReference type="ARBA" id="ARBA00022692"/>
    </source>
</evidence>
<comment type="similarity">
    <text evidence="5">Belongs to the SAT4 family.</text>
</comment>
<feature type="domain" description="Rhodopsin" evidence="8">
    <location>
        <begin position="65"/>
        <end position="310"/>
    </location>
</feature>
<keyword evidence="10" id="KW-1185">Reference proteome</keyword>
<dbReference type="PANTHER" id="PTHR33048">
    <property type="entry name" value="PTH11-LIKE INTEGRAL MEMBRANE PROTEIN (AFU_ORTHOLOGUE AFUA_5G11245)"/>
    <property type="match status" value="1"/>
</dbReference>
<dbReference type="InterPro" id="IPR049326">
    <property type="entry name" value="Rhodopsin_dom_fungi"/>
</dbReference>
<dbReference type="Proteomes" id="UP001583280">
    <property type="component" value="Unassembled WGS sequence"/>
</dbReference>
<dbReference type="PANTHER" id="PTHR33048:SF47">
    <property type="entry name" value="INTEGRAL MEMBRANE PROTEIN-RELATED"/>
    <property type="match status" value="1"/>
</dbReference>
<feature type="transmembrane region" description="Helical" evidence="7">
    <location>
        <begin position="244"/>
        <end position="265"/>
    </location>
</feature>
<feature type="transmembrane region" description="Helical" evidence="7">
    <location>
        <begin position="209"/>
        <end position="232"/>
    </location>
</feature>
<evidence type="ECO:0000256" key="5">
    <source>
        <dbReference type="ARBA" id="ARBA00038359"/>
    </source>
</evidence>
<evidence type="ECO:0000259" key="8">
    <source>
        <dbReference type="Pfam" id="PF20684"/>
    </source>
</evidence>
<feature type="transmembrane region" description="Helical" evidence="7">
    <location>
        <begin position="123"/>
        <end position="148"/>
    </location>
</feature>
<name>A0ABR3ZGI6_9PEZI</name>
<accession>A0ABR3ZGI6</accession>
<evidence type="ECO:0000256" key="4">
    <source>
        <dbReference type="ARBA" id="ARBA00023136"/>
    </source>
</evidence>
<evidence type="ECO:0000256" key="1">
    <source>
        <dbReference type="ARBA" id="ARBA00004141"/>
    </source>
</evidence>
<reference evidence="9 10" key="1">
    <citation type="journal article" date="2024" name="IMA Fungus">
        <title>IMA Genome - F19 : A genome assembly and annotation guide to empower mycologists, including annotated draft genome sequences of Ceratocystis pirilliformis, Diaporthe australafricana, Fusarium ophioides, Paecilomyces lecythidis, and Sporothrix stenoceras.</title>
        <authorList>
            <person name="Aylward J."/>
            <person name="Wilson A.M."/>
            <person name="Visagie C.M."/>
            <person name="Spraker J."/>
            <person name="Barnes I."/>
            <person name="Buitendag C."/>
            <person name="Ceriani C."/>
            <person name="Del Mar Angel L."/>
            <person name="du Plessis D."/>
            <person name="Fuchs T."/>
            <person name="Gasser K."/>
            <person name="Kramer D."/>
            <person name="Li W."/>
            <person name="Munsamy K."/>
            <person name="Piso A."/>
            <person name="Price J.L."/>
            <person name="Sonnekus B."/>
            <person name="Thomas C."/>
            <person name="van der Nest A."/>
            <person name="van Dijk A."/>
            <person name="van Heerden A."/>
            <person name="van Vuuren N."/>
            <person name="Yilmaz N."/>
            <person name="Duong T.A."/>
            <person name="van der Merwe N.A."/>
            <person name="Wingfield M.J."/>
            <person name="Wingfield B.D."/>
        </authorList>
    </citation>
    <scope>NUCLEOTIDE SEQUENCE [LARGE SCALE GENOMIC DNA]</scope>
    <source>
        <strain evidence="9 10">CMW 12675</strain>
    </source>
</reference>
<evidence type="ECO:0000256" key="6">
    <source>
        <dbReference type="SAM" id="MobiDB-lite"/>
    </source>
</evidence>
<keyword evidence="2 7" id="KW-0812">Transmembrane</keyword>
<evidence type="ECO:0000256" key="7">
    <source>
        <dbReference type="SAM" id="Phobius"/>
    </source>
</evidence>
<proteinExistence type="inferred from homology"/>
<feature type="region of interest" description="Disordered" evidence="6">
    <location>
        <begin position="334"/>
        <end position="358"/>
    </location>
</feature>
<dbReference type="InterPro" id="IPR052337">
    <property type="entry name" value="SAT4-like"/>
</dbReference>
<gene>
    <name evidence="9" type="ORF">Cpir12675_001505</name>
</gene>
<feature type="transmembrane region" description="Helical" evidence="7">
    <location>
        <begin position="47"/>
        <end position="69"/>
    </location>
</feature>
<sequence length="444" mass="48464">MSNHLLLAVETQLKLLARATDDNATAAPVAPPRTIADGYPYSSKQQLAFAILFIFPILAMLVVGLRVYARLKFRQFGIDDTLICIAMAISCGETFSSYMYIRKAYFGLHIWDLPIDIDMANAWMWNFIVQILYNPILAVVKTSVLLFLMRLGGQKPGIRWSIHFLNAFNIMLGIGTFVTVIFQCTPVDFYWEVHNSNSPTTGSCIDMGAFYVSTAALTILTDILVLALPVWIFMGLKMAFKLKVALVCVFSLGGVVTIVSILRLVQIHAFSYGKPPADPTYDIRFIYSAVETNLAIIAASAPAIRGLISKWFPGFFTSVSSSHVVYGTDGLAVSGNKKSRSASRGPAGALESGRSTLGASHSDSFAMKGMKKHDPNAIPSPTASEEHIMAMSYDGIIRKTEVSVAYDDQCGSIDDRHYRSHSRDASSDAAGISAYSRTMVSPGV</sequence>
<keyword evidence="4 7" id="KW-0472">Membrane</keyword>
<organism evidence="9 10">
    <name type="scientific">Ceratocystis pirilliformis</name>
    <dbReference type="NCBI Taxonomy" id="259994"/>
    <lineage>
        <taxon>Eukaryota</taxon>
        <taxon>Fungi</taxon>
        <taxon>Dikarya</taxon>
        <taxon>Ascomycota</taxon>
        <taxon>Pezizomycotina</taxon>
        <taxon>Sordariomycetes</taxon>
        <taxon>Hypocreomycetidae</taxon>
        <taxon>Microascales</taxon>
        <taxon>Ceratocystidaceae</taxon>
        <taxon>Ceratocystis</taxon>
    </lineage>
</organism>
<keyword evidence="3 7" id="KW-1133">Transmembrane helix</keyword>
<comment type="subcellular location">
    <subcellularLocation>
        <location evidence="1">Membrane</location>
        <topology evidence="1">Multi-pass membrane protein</topology>
    </subcellularLocation>
</comment>
<evidence type="ECO:0000313" key="9">
    <source>
        <dbReference type="EMBL" id="KAL1899312.1"/>
    </source>
</evidence>
<dbReference type="EMBL" id="JAWDJO010000024">
    <property type="protein sequence ID" value="KAL1899312.1"/>
    <property type="molecule type" value="Genomic_DNA"/>
</dbReference>
<feature type="transmembrane region" description="Helical" evidence="7">
    <location>
        <begin position="81"/>
        <end position="101"/>
    </location>
</feature>